<feature type="transmembrane region" description="Helical" evidence="6">
    <location>
        <begin position="139"/>
        <end position="158"/>
    </location>
</feature>
<name>F0XUZ6_GROCL</name>
<dbReference type="AlphaFoldDB" id="F0XUZ6"/>
<evidence type="ECO:0000256" key="6">
    <source>
        <dbReference type="SAM" id="Phobius"/>
    </source>
</evidence>
<dbReference type="STRING" id="655863.F0XUZ6"/>
<feature type="compositionally biased region" description="Basic and acidic residues" evidence="5">
    <location>
        <begin position="34"/>
        <end position="44"/>
    </location>
</feature>
<dbReference type="InterPro" id="IPR036259">
    <property type="entry name" value="MFS_trans_sf"/>
</dbReference>
<dbReference type="PROSITE" id="PS50850">
    <property type="entry name" value="MFS"/>
    <property type="match status" value="1"/>
</dbReference>
<evidence type="ECO:0000256" key="2">
    <source>
        <dbReference type="ARBA" id="ARBA00022692"/>
    </source>
</evidence>
<dbReference type="Gene3D" id="1.20.1250.20">
    <property type="entry name" value="MFS general substrate transporter like domains"/>
    <property type="match status" value="1"/>
</dbReference>
<protein>
    <submittedName>
        <fullName evidence="8">Major facilitator superfamily transporter multidrug resistance</fullName>
    </submittedName>
</protein>
<dbReference type="OrthoDB" id="3936150at2759"/>
<evidence type="ECO:0000256" key="5">
    <source>
        <dbReference type="SAM" id="MobiDB-lite"/>
    </source>
</evidence>
<evidence type="ECO:0000256" key="3">
    <source>
        <dbReference type="ARBA" id="ARBA00022989"/>
    </source>
</evidence>
<dbReference type="eggNOG" id="KOG0255">
    <property type="taxonomic scope" value="Eukaryota"/>
</dbReference>
<dbReference type="InterPro" id="IPR011701">
    <property type="entry name" value="MFS"/>
</dbReference>
<gene>
    <name evidence="8" type="ORF">CMQ_4535</name>
</gene>
<proteinExistence type="predicted"/>
<feature type="transmembrane region" description="Helical" evidence="6">
    <location>
        <begin position="111"/>
        <end position="132"/>
    </location>
</feature>
<evidence type="ECO:0000313" key="9">
    <source>
        <dbReference type="Proteomes" id="UP000007796"/>
    </source>
</evidence>
<evidence type="ECO:0000256" key="1">
    <source>
        <dbReference type="ARBA" id="ARBA00004141"/>
    </source>
</evidence>
<dbReference type="GO" id="GO:0015606">
    <property type="term" value="F:spermidine transmembrane transporter activity"/>
    <property type="evidence" value="ECO:0007669"/>
    <property type="project" value="TreeGrafter"/>
</dbReference>
<feature type="domain" description="Major facilitator superfamily (MFS) profile" evidence="7">
    <location>
        <begin position="74"/>
        <end position="216"/>
    </location>
</feature>
<dbReference type="PANTHER" id="PTHR23502">
    <property type="entry name" value="MAJOR FACILITATOR SUPERFAMILY"/>
    <property type="match status" value="1"/>
</dbReference>
<evidence type="ECO:0000259" key="7">
    <source>
        <dbReference type="PROSITE" id="PS50850"/>
    </source>
</evidence>
<reference evidence="8 9" key="1">
    <citation type="journal article" date="2011" name="Proc. Natl. Acad. Sci. U.S.A.">
        <title>Genome and transcriptome analyses of the mountain pine beetle-fungal symbiont Grosmannia clavigera, a lodgepole pine pathogen.</title>
        <authorList>
            <person name="DiGuistini S."/>
            <person name="Wang Y."/>
            <person name="Liao N.Y."/>
            <person name="Taylor G."/>
            <person name="Tanguay P."/>
            <person name="Feau N."/>
            <person name="Henrissat B."/>
            <person name="Chan S.K."/>
            <person name="Hesse-Orce U."/>
            <person name="Alamouti S.M."/>
            <person name="Tsui C.K.M."/>
            <person name="Docking R.T."/>
            <person name="Levasseur A."/>
            <person name="Haridas S."/>
            <person name="Robertson G."/>
            <person name="Birol I."/>
            <person name="Holt R.A."/>
            <person name="Marra M.A."/>
            <person name="Hamelin R.C."/>
            <person name="Hirst M."/>
            <person name="Jones S.J.M."/>
            <person name="Bohlmann J."/>
            <person name="Breuil C."/>
        </authorList>
    </citation>
    <scope>NUCLEOTIDE SEQUENCE [LARGE SCALE GENOMIC DNA]</scope>
    <source>
        <strain evidence="9">kw1407 / UAMH 11150</strain>
    </source>
</reference>
<dbReference type="PANTHER" id="PTHR23502:SF182">
    <property type="entry name" value="POLYAMINE TRANSPORTER, PUTATIVE-RELATED"/>
    <property type="match status" value="1"/>
</dbReference>
<feature type="transmembrane region" description="Helical" evidence="6">
    <location>
        <begin position="75"/>
        <end position="99"/>
    </location>
</feature>
<dbReference type="RefSeq" id="XP_014168166.1">
    <property type="nucleotide sequence ID" value="XM_014312691.1"/>
</dbReference>
<keyword evidence="2 6" id="KW-0812">Transmembrane</keyword>
<dbReference type="HOGENOM" id="CLU_101059_0_0_1"/>
<evidence type="ECO:0000256" key="4">
    <source>
        <dbReference type="ARBA" id="ARBA00023136"/>
    </source>
</evidence>
<organism evidence="9">
    <name type="scientific">Grosmannia clavigera (strain kw1407 / UAMH 11150)</name>
    <name type="common">Blue stain fungus</name>
    <name type="synonym">Graphiocladiella clavigera</name>
    <dbReference type="NCBI Taxonomy" id="655863"/>
    <lineage>
        <taxon>Eukaryota</taxon>
        <taxon>Fungi</taxon>
        <taxon>Dikarya</taxon>
        <taxon>Ascomycota</taxon>
        <taxon>Pezizomycotina</taxon>
        <taxon>Sordariomycetes</taxon>
        <taxon>Sordariomycetidae</taxon>
        <taxon>Ophiostomatales</taxon>
        <taxon>Ophiostomataceae</taxon>
        <taxon>Leptographium</taxon>
    </lineage>
</organism>
<keyword evidence="4 6" id="KW-0472">Membrane</keyword>
<feature type="region of interest" description="Disordered" evidence="5">
    <location>
        <begin position="1"/>
        <end position="44"/>
    </location>
</feature>
<dbReference type="InterPro" id="IPR020846">
    <property type="entry name" value="MFS_dom"/>
</dbReference>
<feature type="compositionally biased region" description="Acidic residues" evidence="5">
    <location>
        <begin position="16"/>
        <end position="25"/>
    </location>
</feature>
<keyword evidence="3 6" id="KW-1133">Transmembrane helix</keyword>
<keyword evidence="9" id="KW-1185">Reference proteome</keyword>
<dbReference type="EMBL" id="GL630006">
    <property type="protein sequence ID" value="EFW98683.1"/>
    <property type="molecule type" value="Genomic_DNA"/>
</dbReference>
<dbReference type="Proteomes" id="UP000007796">
    <property type="component" value="Unassembled WGS sequence"/>
</dbReference>
<sequence>MAALEGSLPAAYDRDVDLDDPDADPQSESINMDDVEKAASRHDSSTDAAVQPAFDWAADPANPYNWPGRRKWAQVAAIASVGFLTSVGTSIISPATFAIRDAFGLHSTTVALLPFSFYVLALALGPVVGGPLSETVGRLPLLAAGTPLGLLFTVGSALCPTSSLAGLCILRFLAGFVLGPSLAIASGILTETFRPVERGLPSALFIVTPFLGPGMG</sequence>
<evidence type="ECO:0000313" key="8">
    <source>
        <dbReference type="EMBL" id="EFW98683.1"/>
    </source>
</evidence>
<dbReference type="GO" id="GO:0000297">
    <property type="term" value="F:spermine transmembrane transporter activity"/>
    <property type="evidence" value="ECO:0007669"/>
    <property type="project" value="TreeGrafter"/>
</dbReference>
<dbReference type="GO" id="GO:0005886">
    <property type="term" value="C:plasma membrane"/>
    <property type="evidence" value="ECO:0007669"/>
    <property type="project" value="TreeGrafter"/>
</dbReference>
<feature type="transmembrane region" description="Helical" evidence="6">
    <location>
        <begin position="164"/>
        <end position="189"/>
    </location>
</feature>
<comment type="subcellular location">
    <subcellularLocation>
        <location evidence="1">Membrane</location>
        <topology evidence="1">Multi-pass membrane protein</topology>
    </subcellularLocation>
</comment>
<dbReference type="InParanoid" id="F0XUZ6"/>
<dbReference type="GeneID" id="25977757"/>
<dbReference type="SUPFAM" id="SSF103473">
    <property type="entry name" value="MFS general substrate transporter"/>
    <property type="match status" value="1"/>
</dbReference>
<accession>F0XUZ6</accession>
<dbReference type="Pfam" id="PF07690">
    <property type="entry name" value="MFS_1"/>
    <property type="match status" value="1"/>
</dbReference>